<evidence type="ECO:0000256" key="2">
    <source>
        <dbReference type="ARBA" id="ARBA00023163"/>
    </source>
</evidence>
<organism evidence="4 5">
    <name type="scientific">Bradyrhizobium diversitatis</name>
    <dbReference type="NCBI Taxonomy" id="2755406"/>
    <lineage>
        <taxon>Bacteria</taxon>
        <taxon>Pseudomonadati</taxon>
        <taxon>Pseudomonadota</taxon>
        <taxon>Alphaproteobacteria</taxon>
        <taxon>Hyphomicrobiales</taxon>
        <taxon>Nitrobacteraceae</taxon>
        <taxon>Bradyrhizobium</taxon>
    </lineage>
</organism>
<keyword evidence="2" id="KW-0804">Transcription</keyword>
<evidence type="ECO:0000313" key="4">
    <source>
        <dbReference type="EMBL" id="MBH5387845.1"/>
    </source>
</evidence>
<dbReference type="SUPFAM" id="SSF46689">
    <property type="entry name" value="Homeodomain-like"/>
    <property type="match status" value="1"/>
</dbReference>
<feature type="domain" description="HTH araC/xylS-type" evidence="3">
    <location>
        <begin position="1"/>
        <end position="56"/>
    </location>
</feature>
<name>A0ABS0P3K5_9BRAD</name>
<dbReference type="InterPro" id="IPR018060">
    <property type="entry name" value="HTH_AraC"/>
</dbReference>
<sequence>MATMIGMGVSTLHRHFQELTGMSPLQYQKHLRLHEARRLMLIEETDVTTTALKVGR</sequence>
<dbReference type="Gene3D" id="1.10.10.60">
    <property type="entry name" value="Homeodomain-like"/>
    <property type="match status" value="1"/>
</dbReference>
<evidence type="ECO:0000313" key="5">
    <source>
        <dbReference type="Proteomes" id="UP001194539"/>
    </source>
</evidence>
<keyword evidence="1" id="KW-0805">Transcription regulation</keyword>
<protein>
    <submittedName>
        <fullName evidence="4">Helix-turn-helix transcriptional regulator</fullName>
    </submittedName>
</protein>
<dbReference type="EMBL" id="JACEGD010000013">
    <property type="protein sequence ID" value="MBH5387845.1"/>
    <property type="molecule type" value="Genomic_DNA"/>
</dbReference>
<accession>A0ABS0P3K5</accession>
<proteinExistence type="predicted"/>
<comment type="caution">
    <text evidence="4">The sequence shown here is derived from an EMBL/GenBank/DDBJ whole genome shotgun (WGS) entry which is preliminary data.</text>
</comment>
<reference evidence="4 5" key="1">
    <citation type="submission" date="2020-07" db="EMBL/GenBank/DDBJ databases">
        <title>Bradyrhizobium diversity isolated from nodules of indigenous legumes of Western Australia.</title>
        <authorList>
            <person name="Klepa M.S."/>
        </authorList>
    </citation>
    <scope>NUCLEOTIDE SEQUENCE [LARGE SCALE GENOMIC DNA]</scope>
    <source>
        <strain evidence="4 5">CNPSo 4019</strain>
    </source>
</reference>
<evidence type="ECO:0000259" key="3">
    <source>
        <dbReference type="PROSITE" id="PS01124"/>
    </source>
</evidence>
<evidence type="ECO:0000256" key="1">
    <source>
        <dbReference type="ARBA" id="ARBA00023015"/>
    </source>
</evidence>
<keyword evidence="5" id="KW-1185">Reference proteome</keyword>
<gene>
    <name evidence="4" type="ORF">H1B27_16400</name>
</gene>
<dbReference type="PANTHER" id="PTHR43436:SF1">
    <property type="entry name" value="TRANSCRIPTIONAL REGULATORY PROTEIN"/>
    <property type="match status" value="1"/>
</dbReference>
<dbReference type="Proteomes" id="UP001194539">
    <property type="component" value="Unassembled WGS sequence"/>
</dbReference>
<dbReference type="PANTHER" id="PTHR43436">
    <property type="entry name" value="ARAC-FAMILY TRANSCRIPTIONAL REGULATOR"/>
    <property type="match status" value="1"/>
</dbReference>
<dbReference type="Pfam" id="PF12833">
    <property type="entry name" value="HTH_18"/>
    <property type="match status" value="1"/>
</dbReference>
<dbReference type="InterPro" id="IPR009057">
    <property type="entry name" value="Homeodomain-like_sf"/>
</dbReference>
<dbReference type="PROSITE" id="PS01124">
    <property type="entry name" value="HTH_ARAC_FAMILY_2"/>
    <property type="match status" value="1"/>
</dbReference>